<dbReference type="Proteomes" id="UP000267187">
    <property type="component" value="Unassembled WGS sequence"/>
</dbReference>
<organism evidence="1 2">
    <name type="scientific">Umboniibacter marinipuniceus</name>
    <dbReference type="NCBI Taxonomy" id="569599"/>
    <lineage>
        <taxon>Bacteria</taxon>
        <taxon>Pseudomonadati</taxon>
        <taxon>Pseudomonadota</taxon>
        <taxon>Gammaproteobacteria</taxon>
        <taxon>Cellvibrionales</taxon>
        <taxon>Cellvibrionaceae</taxon>
        <taxon>Umboniibacter</taxon>
    </lineage>
</organism>
<sequence>MMKWISSLIIVIGVIGCRMGTVGVTDFTPSMSHQIAIDGSKRFRFEVHKDLDKELIRSSRGRYNAERFASAFDDLLERELKSSAYCREGYFVIDRLDHPRDAFIFGECNEGATSEDIALWGDA</sequence>
<dbReference type="EMBL" id="REFJ01000003">
    <property type="protein sequence ID" value="RMA80055.1"/>
    <property type="molecule type" value="Genomic_DNA"/>
</dbReference>
<dbReference type="AlphaFoldDB" id="A0A3M0AC86"/>
<name>A0A3M0AC86_9GAMM</name>
<keyword evidence="2" id="KW-1185">Reference proteome</keyword>
<proteinExistence type="predicted"/>
<reference evidence="1 2" key="1">
    <citation type="submission" date="2018-10" db="EMBL/GenBank/DDBJ databases">
        <title>Genomic Encyclopedia of Type Strains, Phase IV (KMG-IV): sequencing the most valuable type-strain genomes for metagenomic binning, comparative biology and taxonomic classification.</title>
        <authorList>
            <person name="Goeker M."/>
        </authorList>
    </citation>
    <scope>NUCLEOTIDE SEQUENCE [LARGE SCALE GENOMIC DNA]</scope>
    <source>
        <strain evidence="1 2">DSM 25080</strain>
    </source>
</reference>
<evidence type="ECO:0000313" key="1">
    <source>
        <dbReference type="EMBL" id="RMA80055.1"/>
    </source>
</evidence>
<dbReference type="RefSeq" id="WP_121876739.1">
    <property type="nucleotide sequence ID" value="NZ_REFJ01000003.1"/>
</dbReference>
<protein>
    <submittedName>
        <fullName evidence="1">Uncharacterized protein</fullName>
    </submittedName>
</protein>
<accession>A0A3M0AC86</accession>
<dbReference type="PROSITE" id="PS51257">
    <property type="entry name" value="PROKAR_LIPOPROTEIN"/>
    <property type="match status" value="1"/>
</dbReference>
<comment type="caution">
    <text evidence="1">The sequence shown here is derived from an EMBL/GenBank/DDBJ whole genome shotgun (WGS) entry which is preliminary data.</text>
</comment>
<evidence type="ECO:0000313" key="2">
    <source>
        <dbReference type="Proteomes" id="UP000267187"/>
    </source>
</evidence>
<gene>
    <name evidence="1" type="ORF">DFR27_1411</name>
</gene>
<dbReference type="OrthoDB" id="5587540at2"/>